<gene>
    <name evidence="3" type="ORF">ASILVAE211_24990</name>
</gene>
<sequence length="502" mass="56822">MASENSLEKFELKEPGLFWWNDPAAPLGTIPHERAVHGQLEIGTTGLVSLELDGTLSQSIIELFAIGQPLEKCIAGILNDDNKRVLLLKVTRNGGTLGTRSREKFSATYCLVGQADVLSWENAKNFYAMAADLSTFGEFLTPSSIEVSKTRSSTKAIHKNKKDITLKLKEGLLDIQFRISPKILYNFKSRQISLAETVTLFCRKRFGSLEAIVNEFTNLEDFFLLVLGMEGGFPWPDVFFKSSSFPARLYFSRLERSGEKPNLAKTVLLLADVRPYLSEVVDNWRTARETIGSGIYMYLGTRRGLKSYIENNFSIMMMGLESLHRSVGKTQVDEKLKTKIERVISEVSLTKDKKWLSAILRPAPNLKERLIELFSDLPLSISKARLTNFADECSRNRNDLQHFASTRADQTYEQFAQRLVELSRALSALYHLKILQIIGIHDNSLLWIFEKGYQSFSIRMDCWLAGLLEEDPRQAVQRQRPLMLSTNPSNSESEEASAPPQT</sequence>
<dbReference type="Pfam" id="PF18739">
    <property type="entry name" value="HEPN_Apea"/>
    <property type="match status" value="1"/>
</dbReference>
<proteinExistence type="predicted"/>
<reference evidence="3" key="2">
    <citation type="submission" date="2021-01" db="EMBL/GenBank/DDBJ databases">
        <authorList>
            <person name="Mieszkin S."/>
            <person name="Pouder E."/>
            <person name="Alain K."/>
        </authorList>
    </citation>
    <scope>NUCLEOTIDE SEQUENCE</scope>
    <source>
        <strain evidence="3">HW T2.11</strain>
    </source>
</reference>
<dbReference type="InterPro" id="IPR041229">
    <property type="entry name" value="HEPN_Apea"/>
</dbReference>
<dbReference type="AlphaFoldDB" id="A0A963YWV1"/>
<reference evidence="3" key="1">
    <citation type="journal article" date="2021" name="Microorganisms">
        <title>Acidisoma silvae sp. nov. and Acidisomacellulosilytica sp. nov., Two Acidophilic Bacteria Isolated from Decaying Wood, Hydrolyzing Cellulose and Producing Poly-3-hydroxybutyrate.</title>
        <authorList>
            <person name="Mieszkin S."/>
            <person name="Pouder E."/>
            <person name="Uroz S."/>
            <person name="Simon-Colin C."/>
            <person name="Alain K."/>
        </authorList>
    </citation>
    <scope>NUCLEOTIDE SEQUENCE</scope>
    <source>
        <strain evidence="3">HW T2.11</strain>
    </source>
</reference>
<feature type="compositionally biased region" description="Low complexity" evidence="1">
    <location>
        <begin position="487"/>
        <end position="502"/>
    </location>
</feature>
<feature type="region of interest" description="Disordered" evidence="1">
    <location>
        <begin position="477"/>
        <end position="502"/>
    </location>
</feature>
<evidence type="ECO:0000256" key="1">
    <source>
        <dbReference type="SAM" id="MobiDB-lite"/>
    </source>
</evidence>
<evidence type="ECO:0000313" key="4">
    <source>
        <dbReference type="Proteomes" id="UP000708298"/>
    </source>
</evidence>
<dbReference type="EMBL" id="JAESVB010000037">
    <property type="protein sequence ID" value="MCB8878456.1"/>
    <property type="molecule type" value="Genomic_DNA"/>
</dbReference>
<feature type="domain" description="Apea-like HEPN" evidence="2">
    <location>
        <begin position="317"/>
        <end position="441"/>
    </location>
</feature>
<dbReference type="RefSeq" id="WP_227324100.1">
    <property type="nucleotide sequence ID" value="NZ_JAESVB010000037.1"/>
</dbReference>
<evidence type="ECO:0000313" key="3">
    <source>
        <dbReference type="EMBL" id="MCB8878456.1"/>
    </source>
</evidence>
<keyword evidence="4" id="KW-1185">Reference proteome</keyword>
<comment type="caution">
    <text evidence="3">The sequence shown here is derived from an EMBL/GenBank/DDBJ whole genome shotgun (WGS) entry which is preliminary data.</text>
</comment>
<dbReference type="Proteomes" id="UP000708298">
    <property type="component" value="Unassembled WGS sequence"/>
</dbReference>
<protein>
    <recommendedName>
        <fullName evidence="2">Apea-like HEPN domain-containing protein</fullName>
    </recommendedName>
</protein>
<organism evidence="3 4">
    <name type="scientific">Acidisoma silvae</name>
    <dbReference type="NCBI Taxonomy" id="2802396"/>
    <lineage>
        <taxon>Bacteria</taxon>
        <taxon>Pseudomonadati</taxon>
        <taxon>Pseudomonadota</taxon>
        <taxon>Alphaproteobacteria</taxon>
        <taxon>Acetobacterales</taxon>
        <taxon>Acidocellaceae</taxon>
        <taxon>Acidisoma</taxon>
    </lineage>
</organism>
<name>A0A963YWV1_9PROT</name>
<accession>A0A963YWV1</accession>
<evidence type="ECO:0000259" key="2">
    <source>
        <dbReference type="Pfam" id="PF18739"/>
    </source>
</evidence>